<name>A0A0R3W5R4_TAEAS</name>
<sequence>MSSDSWDAVSAQIKKSIIDERSILSQFPHEAASITAREIVLSLSADCSCRKAAEAGAAAPVEAAPLAAPALHKRSLGRHVSNATEPKTAAMEAYFKRFSVKIDTEADLQWVMQAVNYGLTMPPEHWDIVTHSVHLCCEWLGCLLPAQGQKAVHMPRALLTSPAVYARRLLFALCWFFAPRAPMDRPTGGIFTLLHQPPRDPPDPACSVAATATNSTVEEIVRGATSGVVQPNAGMVVGEGERWLQEKYIPLVSRIVNRVKQILYTSHLLTGPLWDNLLEFCLAVCYAVLALPPHIEHSAVTNSRPFSQSPGVRGMLQLECLVVSLLNLVWIRALSHHYPSPAYWQGLQELCYVSRHRIGLSYLWSRMLVVFTCNLIRSQGVTKLSCPPRAPEDGTVTTITVNASLPSPPPLSAFEPLMNRKLTIEIPKEVADVSWFRLLHLFGNPVDLCHPAEITHTAVFEHFRRSNAAARCRLTAAFLPAIFHHVMRSLSVMVDLFLGIVPSLSGCLSTFTGVPPSLYGPLVDAAEYFQYASVRSPDLYFLSSTDLPSPENSGQVVAHSTATTSSVELVCTVGSPASLISPQTVAEAWLQPDFLVTCFYNRPHVASFMRLLGSWLFEAAVGRGKGTIIRERSLKVDNTSFLVGRAEAMACLCRIFIYAQKTQIALNLLTRFYICLIRALDPEVEYVLSTVLFHAPDLLRADLTACFSSVAPALFNAVQWVLRKPFIVCPEYISMVLLRRASLHQLLSMVCLSNQFDGIQFQEISSPSSSTTSDSSILTARTLRLRLANLLCYLLAYETDTHNLRMLLSAAYTLVLDMIAVELSASESKPKSSPNNADLPPSVETASGLYALLLERICTCLRRWMNDFAVSSFALDILGGLANTHVPHPSLARCRRCIQSICAFIGAQCRREKKDHTRLLHSLIINAFHCLGVWTVAHPNSLNDRETLRAVVETTKLGIFGDERAPLPQPGSVGVGSLEGPPMLSGMPFSKRVNEAAEQLLTTLFSTAGSFPQAGGPETFSCRLTEEQVVQLSATSTSAFQHFLVSMPTTSVSAPTTPDLLLSIAETMRSPFNNGSKRENKGSPTHRRSLTDPSPVFMFIRDGFGRHLWSWKLRYEPITAEEDTAAATALRSRNMRNFKSYLESSWPIRQSEDLGDPFMPRTRDNIPLVRAEKEMPTLAHSVLGSVARREVDALKSLIVSEAERTAALGRRIRKARIKAFTSSNPGEQCRPEQRIDQMCSGHLLACHLGYVPVNALQGPSNSFCVPLATNPSSNGVTGQSQPNSTAIPRVCLSGEKRCIPGTRDAGGGVDATLLIPSTLIPVSPSLARQLDDQLLASQRSTATVFVFYVKQGQSSLKNVISNMTYWPATPKDFQSFLRSFGWCVDFAQHPGWCGPLQRSQSSRPNHSDATTAHLSGFDARLQSAGVDGGAAESLQRNAPDGEETFFYWADAFTEIVALCPSKRTKIKQSCISQYFYQLGPPVTAEDNEGTKGSGRWLIVNVQEGSLEDRSSAEDFRAAVLWLESWDDALWIPGWANESGGSVGSAAAPSGTFTPSNPLITALEAQFTCSLVVLIHPLASNGLFRLGLLRLHDLGHEAGPLTTGLLLSAPLLGAMVRSTLVNTLHRLAADSGDPANTTARKRLSTIAASAATGSTKGRFASAVQLLLWSAERCY</sequence>
<dbReference type="InterPro" id="IPR046859">
    <property type="entry name" value="RGPA/RALGAPB_N"/>
</dbReference>
<feature type="region of interest" description="Disordered" evidence="1">
    <location>
        <begin position="1069"/>
        <end position="1092"/>
    </location>
</feature>
<dbReference type="GO" id="GO:0005096">
    <property type="term" value="F:GTPase activator activity"/>
    <property type="evidence" value="ECO:0007669"/>
    <property type="project" value="InterPro"/>
</dbReference>
<evidence type="ECO:0000259" key="2">
    <source>
        <dbReference type="Pfam" id="PF20412"/>
    </source>
</evidence>
<dbReference type="Pfam" id="PF20412">
    <property type="entry name" value="RALGAPB_N"/>
    <property type="match status" value="1"/>
</dbReference>
<proteinExistence type="predicted"/>
<dbReference type="Proteomes" id="UP000282613">
    <property type="component" value="Unassembled WGS sequence"/>
</dbReference>
<dbReference type="STRING" id="60517.A0A0R3W5R4"/>
<dbReference type="Gene3D" id="3.40.50.11210">
    <property type="entry name" value="Rap/Ran-GAP"/>
    <property type="match status" value="1"/>
</dbReference>
<dbReference type="OrthoDB" id="10009983at2759"/>
<keyword evidence="4" id="KW-1185">Reference proteome</keyword>
<dbReference type="PANTHER" id="PTHR21344">
    <property type="entry name" value="RAL GTPASE-ACTIVATING PROTEIN SUBUNIT BETA"/>
    <property type="match status" value="1"/>
</dbReference>
<dbReference type="EMBL" id="UYRS01018418">
    <property type="protein sequence ID" value="VDK35164.1"/>
    <property type="molecule type" value="Genomic_DNA"/>
</dbReference>
<dbReference type="InterPro" id="IPR039930">
    <property type="entry name" value="RALGAPB"/>
</dbReference>
<dbReference type="WBParaSite" id="TASK_0000547801-mRNA-1">
    <property type="protein sequence ID" value="TASK_0000547801-mRNA-1"/>
    <property type="gene ID" value="TASK_0000547801"/>
</dbReference>
<organism evidence="5">
    <name type="scientific">Taenia asiatica</name>
    <name type="common">Asian tapeworm</name>
    <dbReference type="NCBI Taxonomy" id="60517"/>
    <lineage>
        <taxon>Eukaryota</taxon>
        <taxon>Metazoa</taxon>
        <taxon>Spiralia</taxon>
        <taxon>Lophotrochozoa</taxon>
        <taxon>Platyhelminthes</taxon>
        <taxon>Cestoda</taxon>
        <taxon>Eucestoda</taxon>
        <taxon>Cyclophyllidea</taxon>
        <taxon>Taeniidae</taxon>
        <taxon>Taenia</taxon>
    </lineage>
</organism>
<accession>A0A0R3W5R4</accession>
<feature type="domain" description="Ral GTPase-activating protein subunit alpha/beta N-terminal" evidence="2">
    <location>
        <begin position="248"/>
        <end position="377"/>
    </location>
</feature>
<protein>
    <submittedName>
        <fullName evidence="5">RALGAPB_N domain-containing protein</fullName>
    </submittedName>
</protein>
<evidence type="ECO:0000313" key="3">
    <source>
        <dbReference type="EMBL" id="VDK35164.1"/>
    </source>
</evidence>
<gene>
    <name evidence="3" type="ORF">TASK_LOCUS5479</name>
</gene>
<dbReference type="GO" id="GO:0051056">
    <property type="term" value="P:regulation of small GTPase mediated signal transduction"/>
    <property type="evidence" value="ECO:0007669"/>
    <property type="project" value="InterPro"/>
</dbReference>
<dbReference type="InterPro" id="IPR035974">
    <property type="entry name" value="Rap/Ran-GAP_sf"/>
</dbReference>
<reference evidence="3 4" key="2">
    <citation type="submission" date="2018-11" db="EMBL/GenBank/DDBJ databases">
        <authorList>
            <consortium name="Pathogen Informatics"/>
        </authorList>
    </citation>
    <scope>NUCLEOTIDE SEQUENCE [LARGE SCALE GENOMIC DNA]</scope>
</reference>
<evidence type="ECO:0000256" key="1">
    <source>
        <dbReference type="SAM" id="MobiDB-lite"/>
    </source>
</evidence>
<dbReference type="SUPFAM" id="SSF111347">
    <property type="entry name" value="Rap/Ran-GAP"/>
    <property type="match status" value="1"/>
</dbReference>
<evidence type="ECO:0000313" key="4">
    <source>
        <dbReference type="Proteomes" id="UP000282613"/>
    </source>
</evidence>
<dbReference type="PANTHER" id="PTHR21344:SF1">
    <property type="entry name" value="RAL GTPASE-ACTIVATING PROTEIN SUBUNIT BETA"/>
    <property type="match status" value="1"/>
</dbReference>
<reference evidence="5" key="1">
    <citation type="submission" date="2016-04" db="UniProtKB">
        <authorList>
            <consortium name="WormBaseParasite"/>
        </authorList>
    </citation>
    <scope>IDENTIFICATION</scope>
</reference>
<evidence type="ECO:0000313" key="5">
    <source>
        <dbReference type="WBParaSite" id="TASK_0000547801-mRNA-1"/>
    </source>
</evidence>